<proteinExistence type="predicted"/>
<name>A0A563EIW1_9PSEU</name>
<keyword evidence="2" id="KW-1185">Reference proteome</keyword>
<organism evidence="1 2">
    <name type="scientific">Lentzea tibetensis</name>
    <dbReference type="NCBI Taxonomy" id="2591470"/>
    <lineage>
        <taxon>Bacteria</taxon>
        <taxon>Bacillati</taxon>
        <taxon>Actinomycetota</taxon>
        <taxon>Actinomycetes</taxon>
        <taxon>Pseudonocardiales</taxon>
        <taxon>Pseudonocardiaceae</taxon>
        <taxon>Lentzea</taxon>
    </lineage>
</organism>
<comment type="caution">
    <text evidence="1">The sequence shown here is derived from an EMBL/GenBank/DDBJ whole genome shotgun (WGS) entry which is preliminary data.</text>
</comment>
<evidence type="ECO:0000313" key="1">
    <source>
        <dbReference type="EMBL" id="TWP45959.1"/>
    </source>
</evidence>
<reference evidence="1 2" key="1">
    <citation type="submission" date="2019-07" db="EMBL/GenBank/DDBJ databases">
        <title>Lentzea xizangensis sp. nov., isolated from Qinghai-Tibetan Plateau Soils.</title>
        <authorList>
            <person name="Huang J."/>
        </authorList>
    </citation>
    <scope>NUCLEOTIDE SEQUENCE [LARGE SCALE GENOMIC DNA]</scope>
    <source>
        <strain evidence="1 2">FXJ1.1311</strain>
    </source>
</reference>
<dbReference type="Proteomes" id="UP000316639">
    <property type="component" value="Unassembled WGS sequence"/>
</dbReference>
<sequence>MSHLARELHRQLWFIERQAKDLMQSVQSLLSDGNLLMSGTDGWDEAQAGAIRTEIHDHADECDRRISQAQAEVDEFRQRLAGSG</sequence>
<evidence type="ECO:0000313" key="2">
    <source>
        <dbReference type="Proteomes" id="UP000316639"/>
    </source>
</evidence>
<protein>
    <submittedName>
        <fullName evidence="1">Uncharacterized protein</fullName>
    </submittedName>
</protein>
<dbReference type="EMBL" id="VOBR01000037">
    <property type="protein sequence ID" value="TWP45959.1"/>
    <property type="molecule type" value="Genomic_DNA"/>
</dbReference>
<dbReference type="RefSeq" id="WP_146359151.1">
    <property type="nucleotide sequence ID" value="NZ_VOBR01000037.1"/>
</dbReference>
<accession>A0A563EIW1</accession>
<dbReference type="AlphaFoldDB" id="A0A563EIW1"/>
<gene>
    <name evidence="1" type="ORF">FKR81_37700</name>
</gene>